<sequence length="518" mass="56901">MPKRKCLSLAEQKTSAMKKKKQCVFPPKKAAIEKEAEADTQLNASRRETPGRAAKRKFSDTTVIVHREGATKKATIGTSATTQPETNVRSEKSPTRSSRIIIKDSKENKMTLVLNRIETNIVETLRLHGVTLPDHDLQSLHRLRKSNQSDDLSSTKTATSVVHEPKDLVLPVVSPTLEKVDVMQLTEPPTQAQEKSKNEANTLNSQMTIAASVPPAVTHVTLHTNTNEGKSNFLENLALTQIVPTRTNSNLSNTKRTIRIAPSKRDTILPKKAILPKIESPVILPSVSNEKIATTTAPISTTSTNALSDFSNNKSTSGNAQPVSKVKIISLPAEDLQNLRNNKSHIQYLAAKKDSCPQEISLLSKLLLNQKNILAKGKPVMPIPGQRVQGIPFSSGAYMYLVQSGTNQTVPDVRKTTKKNSVVGKLLELATSNRCDYILPDAEKTPCNRNSCILQIARLKSELNQKSIALDSCNTELANIRAELSKANEYISSLRAQLEENTHTLCSYLAATSHINYE</sequence>
<organism evidence="3 4">
    <name type="scientific">Daphnia sinensis</name>
    <dbReference type="NCBI Taxonomy" id="1820382"/>
    <lineage>
        <taxon>Eukaryota</taxon>
        <taxon>Metazoa</taxon>
        <taxon>Ecdysozoa</taxon>
        <taxon>Arthropoda</taxon>
        <taxon>Crustacea</taxon>
        <taxon>Branchiopoda</taxon>
        <taxon>Diplostraca</taxon>
        <taxon>Cladocera</taxon>
        <taxon>Anomopoda</taxon>
        <taxon>Daphniidae</taxon>
        <taxon>Daphnia</taxon>
        <taxon>Daphnia similis group</taxon>
    </lineage>
</organism>
<evidence type="ECO:0000313" key="4">
    <source>
        <dbReference type="Proteomes" id="UP000820818"/>
    </source>
</evidence>
<gene>
    <name evidence="3" type="ORF">GHT06_015802</name>
</gene>
<feature type="coiled-coil region" evidence="1">
    <location>
        <begin position="456"/>
        <end position="497"/>
    </location>
</feature>
<name>A0AAD5LB63_9CRUS</name>
<feature type="compositionally biased region" description="Polar residues" evidence="2">
    <location>
        <begin position="76"/>
        <end position="87"/>
    </location>
</feature>
<dbReference type="Proteomes" id="UP000820818">
    <property type="component" value="Linkage Group LG5"/>
</dbReference>
<accession>A0AAD5LB63</accession>
<comment type="caution">
    <text evidence="3">The sequence shown here is derived from an EMBL/GenBank/DDBJ whole genome shotgun (WGS) entry which is preliminary data.</text>
</comment>
<evidence type="ECO:0000256" key="1">
    <source>
        <dbReference type="SAM" id="Coils"/>
    </source>
</evidence>
<evidence type="ECO:0000313" key="3">
    <source>
        <dbReference type="EMBL" id="KAI9559013.1"/>
    </source>
</evidence>
<feature type="region of interest" description="Disordered" evidence="2">
    <location>
        <begin position="74"/>
        <end position="97"/>
    </location>
</feature>
<keyword evidence="1" id="KW-0175">Coiled coil</keyword>
<dbReference type="EMBL" id="WJBH02000005">
    <property type="protein sequence ID" value="KAI9559013.1"/>
    <property type="molecule type" value="Genomic_DNA"/>
</dbReference>
<reference evidence="3 4" key="1">
    <citation type="submission" date="2022-05" db="EMBL/GenBank/DDBJ databases">
        <title>A multi-omics perspective on studying reproductive biology in Daphnia sinensis.</title>
        <authorList>
            <person name="Jia J."/>
        </authorList>
    </citation>
    <scope>NUCLEOTIDE SEQUENCE [LARGE SCALE GENOMIC DNA]</scope>
    <source>
        <strain evidence="3 4">WSL</strain>
    </source>
</reference>
<protein>
    <submittedName>
        <fullName evidence="3">Uncharacterized protein</fullName>
    </submittedName>
</protein>
<keyword evidence="4" id="KW-1185">Reference proteome</keyword>
<dbReference type="AlphaFoldDB" id="A0AAD5LB63"/>
<evidence type="ECO:0000256" key="2">
    <source>
        <dbReference type="SAM" id="MobiDB-lite"/>
    </source>
</evidence>
<proteinExistence type="predicted"/>
<feature type="region of interest" description="Disordered" evidence="2">
    <location>
        <begin position="33"/>
        <end position="57"/>
    </location>
</feature>